<dbReference type="Pfam" id="PF04101">
    <property type="entry name" value="Glyco_tran_28_C"/>
    <property type="match status" value="1"/>
</dbReference>
<evidence type="ECO:0000259" key="1">
    <source>
        <dbReference type="Pfam" id="PF04101"/>
    </source>
</evidence>
<evidence type="ECO:0000313" key="3">
    <source>
        <dbReference type="Proteomes" id="UP000295707"/>
    </source>
</evidence>
<sequence length="179" mass="19611">MEVASQALPRGGLWRAVTVILVMLGTNPYPFLRLLYAVDKWAGEHDEEVVVQAGHTGCNTDNIKCHDFVPHRQIEQWISEARIVVTQGGFGSIRDSLAAKKPTIAVPRMREFGECQDDQAELVDALAQEGKVIALYEVEMLDHAINGASDFVVPDAMASRIPEIVREAVCSALKVTGRG</sequence>
<accession>A0A4R1HBU8</accession>
<gene>
    <name evidence="2" type="ORF">DFR30_2785</name>
</gene>
<protein>
    <submittedName>
        <fullName evidence="2">UDP-N-acetylglucosamine transferase subunit ALG13</fullName>
    </submittedName>
</protein>
<dbReference type="AlphaFoldDB" id="A0A4R1HBU8"/>
<comment type="caution">
    <text evidence="2">The sequence shown here is derived from an EMBL/GenBank/DDBJ whole genome shotgun (WGS) entry which is preliminary data.</text>
</comment>
<dbReference type="Gene3D" id="3.40.50.2000">
    <property type="entry name" value="Glycogen Phosphorylase B"/>
    <property type="match status" value="1"/>
</dbReference>
<dbReference type="Proteomes" id="UP000295707">
    <property type="component" value="Unassembled WGS sequence"/>
</dbReference>
<reference evidence="2 3" key="1">
    <citation type="submission" date="2019-03" db="EMBL/GenBank/DDBJ databases">
        <title>Genomic Encyclopedia of Type Strains, Phase IV (KMG-IV): sequencing the most valuable type-strain genomes for metagenomic binning, comparative biology and taxonomic classification.</title>
        <authorList>
            <person name="Goeker M."/>
        </authorList>
    </citation>
    <scope>NUCLEOTIDE SEQUENCE [LARGE SCALE GENOMIC DNA]</scope>
    <source>
        <strain evidence="2 3">DSM 19610</strain>
    </source>
</reference>
<dbReference type="InterPro" id="IPR007235">
    <property type="entry name" value="Glyco_trans_28_C"/>
</dbReference>
<name>A0A4R1HBU8_9GAMM</name>
<evidence type="ECO:0000313" key="2">
    <source>
        <dbReference type="EMBL" id="TCK19474.1"/>
    </source>
</evidence>
<dbReference type="OrthoDB" id="555447at2"/>
<feature type="domain" description="Glycosyl transferase family 28 C-terminal" evidence="1">
    <location>
        <begin position="19"/>
        <end position="129"/>
    </location>
</feature>
<proteinExistence type="predicted"/>
<organism evidence="2 3">
    <name type="scientific">Thiogranum longum</name>
    <dbReference type="NCBI Taxonomy" id="1537524"/>
    <lineage>
        <taxon>Bacteria</taxon>
        <taxon>Pseudomonadati</taxon>
        <taxon>Pseudomonadota</taxon>
        <taxon>Gammaproteobacteria</taxon>
        <taxon>Chromatiales</taxon>
        <taxon>Ectothiorhodospiraceae</taxon>
        <taxon>Thiogranum</taxon>
    </lineage>
</organism>
<dbReference type="GO" id="GO:0016758">
    <property type="term" value="F:hexosyltransferase activity"/>
    <property type="evidence" value="ECO:0007669"/>
    <property type="project" value="InterPro"/>
</dbReference>
<dbReference type="EMBL" id="SMFX01000001">
    <property type="protein sequence ID" value="TCK19474.1"/>
    <property type="molecule type" value="Genomic_DNA"/>
</dbReference>
<keyword evidence="2" id="KW-0808">Transferase</keyword>
<keyword evidence="3" id="KW-1185">Reference proteome</keyword>
<dbReference type="SUPFAM" id="SSF53756">
    <property type="entry name" value="UDP-Glycosyltransferase/glycogen phosphorylase"/>
    <property type="match status" value="1"/>
</dbReference>